<dbReference type="AlphaFoldDB" id="A0A0H2UTN1"/>
<proteinExistence type="inferred from homology"/>
<dbReference type="RefSeq" id="WP_011054133.1">
    <property type="nucleotide sequence ID" value="NC_004070.1"/>
</dbReference>
<dbReference type="GO" id="GO:0046961">
    <property type="term" value="F:proton-transporting ATPase activity, rotational mechanism"/>
    <property type="evidence" value="ECO:0007669"/>
    <property type="project" value="InterPro"/>
</dbReference>
<name>A0A0H2UTN1_STRP3</name>
<protein>
    <submittedName>
        <fullName evidence="4">Putative V-type Na+-ATPase subunit C</fullName>
    </submittedName>
</protein>
<gene>
    <name evidence="4" type="primary">ntpC</name>
    <name evidence="4" type="ordered locus">SpyM3_0118</name>
</gene>
<evidence type="ECO:0000256" key="3">
    <source>
        <dbReference type="ARBA" id="ARBA00023065"/>
    </source>
</evidence>
<dbReference type="HOGENOM" id="CLU_059311_1_0_9"/>
<evidence type="ECO:0000313" key="4">
    <source>
        <dbReference type="EMBL" id="AAM78725.1"/>
    </source>
</evidence>
<keyword evidence="3" id="KW-0406">Ion transport</keyword>
<dbReference type="InterPro" id="IPR036079">
    <property type="entry name" value="ATPase_csu/dsu_sf"/>
</dbReference>
<dbReference type="InterPro" id="IPR035067">
    <property type="entry name" value="V-type_ATPase_csu/dsu"/>
</dbReference>
<evidence type="ECO:0000256" key="2">
    <source>
        <dbReference type="ARBA" id="ARBA00022448"/>
    </source>
</evidence>
<dbReference type="PANTHER" id="PTHR38682">
    <property type="entry name" value="V-TYPE ATP SYNTHASE SUBUNIT C"/>
    <property type="match status" value="1"/>
</dbReference>
<evidence type="ECO:0000313" key="5">
    <source>
        <dbReference type="Proteomes" id="UP000000564"/>
    </source>
</evidence>
<dbReference type="SUPFAM" id="SSF103486">
    <property type="entry name" value="V-type ATP synthase subunit C"/>
    <property type="match status" value="1"/>
</dbReference>
<keyword evidence="2" id="KW-0813">Transport</keyword>
<accession>A0A0H2UTN1</accession>
<organism evidence="4 5">
    <name type="scientific">Streptococcus pyogenes serotype M3 (strain ATCC BAA-595 / MGAS315)</name>
    <dbReference type="NCBI Taxonomy" id="198466"/>
    <lineage>
        <taxon>Bacteria</taxon>
        <taxon>Bacillati</taxon>
        <taxon>Bacillota</taxon>
        <taxon>Bacilli</taxon>
        <taxon>Lactobacillales</taxon>
        <taxon>Streptococcaceae</taxon>
        <taxon>Streptococcus</taxon>
    </lineage>
</organism>
<dbReference type="Pfam" id="PF01992">
    <property type="entry name" value="vATP-synt_AC39"/>
    <property type="match status" value="1"/>
</dbReference>
<dbReference type="Gene3D" id="1.10.132.50">
    <property type="entry name" value="ATP synthase (C/AC39) subunit, domain 3"/>
    <property type="match status" value="1"/>
</dbReference>
<dbReference type="Gene3D" id="1.20.1690.10">
    <property type="entry name" value="V-type ATP synthase subunit C domain"/>
    <property type="match status" value="2"/>
</dbReference>
<evidence type="ECO:0000256" key="1">
    <source>
        <dbReference type="ARBA" id="ARBA00006709"/>
    </source>
</evidence>
<dbReference type="KEGG" id="spg:SpyM3_0118"/>
<dbReference type="InterPro" id="IPR044911">
    <property type="entry name" value="V-type_ATPase_csu/dsu_dom_3"/>
</dbReference>
<dbReference type="PANTHER" id="PTHR38682:SF1">
    <property type="entry name" value="V-TYPE ATP SYNTHASE SUBUNIT C"/>
    <property type="match status" value="1"/>
</dbReference>
<comment type="similarity">
    <text evidence="1">Belongs to the V-ATPase V0D/AC39 subunit family.</text>
</comment>
<reference evidence="4 5" key="1">
    <citation type="journal article" date="2002" name="Proc. Natl. Acad. Sci. U.S.A.">
        <title>Genome sequence of a serotype M3 strain of group A Streptococcus: phage-encoded toxins, the high-virulence phenotype, and clone emergence.</title>
        <authorList>
            <person name="Beres S.B."/>
            <person name="Sylva G.L."/>
            <person name="Barbian K.D."/>
            <person name="Lei B."/>
            <person name="Hoff J.S."/>
            <person name="Mammarella N.D."/>
            <person name="Liu M.Y."/>
            <person name="Smoot J.C."/>
            <person name="Porcella S.F."/>
            <person name="Parkins L.D."/>
            <person name="Campbell D.S."/>
            <person name="Smith T.M."/>
            <person name="McCormick J.K."/>
            <person name="Leung D.Y."/>
            <person name="Schlievert P.M."/>
            <person name="Musser J.M."/>
        </authorList>
    </citation>
    <scope>NUCLEOTIDE SEQUENCE [LARGE SCALE GENOMIC DNA]</scope>
    <source>
        <strain evidence="5">ATCC BAA-595 / MGAS315</strain>
    </source>
</reference>
<dbReference type="EMBL" id="AE014074">
    <property type="protein sequence ID" value="AAM78725.1"/>
    <property type="molecule type" value="Genomic_DNA"/>
</dbReference>
<dbReference type="InterPro" id="IPR002843">
    <property type="entry name" value="ATPase_V0-cplx_csu/dsu"/>
</dbReference>
<dbReference type="InterPro" id="IPR050873">
    <property type="entry name" value="V-ATPase_V0D/AC39_subunit"/>
</dbReference>
<dbReference type="Proteomes" id="UP000000564">
    <property type="component" value="Chromosome"/>
</dbReference>
<sequence>MPTFLELNTTISVKEKELLTKEQFDKLLQAPNTTTLARLLHQSVYHLTVDDLNDLDRLESILMAELTKTYRWAFAETPQPDIVQLFTLRYTYHNVKVLLKAKASQADLSHLLLPIGDKPLVALEYLIRTMTSDEFPKEVVTEIQSIWAEYQDYQDIRVLEIGTDLAYFKALKQIAQRLEDPVFQQAVLIVIDLYNLITVRRAKSQNKPISFMMQLLSDEASRPSKTFITLEDDKDLMTWFENVTPDSYMTALKPYSEKLRQGTLQTTELEYLVDECLYHLFAKAKYQVDGPYVLARFLLAKSFEVKNLRLLAAALANDLPKERVIERMRPIA</sequence>